<dbReference type="Gene3D" id="3.40.50.720">
    <property type="entry name" value="NAD(P)-binding Rossmann-like Domain"/>
    <property type="match status" value="1"/>
</dbReference>
<evidence type="ECO:0000256" key="6">
    <source>
        <dbReference type="ARBA" id="ARBA00022723"/>
    </source>
</evidence>
<evidence type="ECO:0000259" key="14">
    <source>
        <dbReference type="Pfam" id="PF13288"/>
    </source>
</evidence>
<dbReference type="Pfam" id="PF08436">
    <property type="entry name" value="DXP_redisom_C"/>
    <property type="match status" value="1"/>
</dbReference>
<evidence type="ECO:0000256" key="5">
    <source>
        <dbReference type="ARBA" id="ARBA00012366"/>
    </source>
</evidence>
<evidence type="ECO:0000256" key="8">
    <source>
        <dbReference type="ARBA" id="ARBA00023002"/>
    </source>
</evidence>
<dbReference type="Gene3D" id="1.10.1740.10">
    <property type="match status" value="1"/>
</dbReference>
<dbReference type="GO" id="GO:0051484">
    <property type="term" value="P:isopentenyl diphosphate biosynthetic process, methylerythritol 4-phosphate pathway involved in terpenoid biosynthetic process"/>
    <property type="evidence" value="ECO:0007669"/>
    <property type="project" value="TreeGrafter"/>
</dbReference>
<dbReference type="InterPro" id="IPR036169">
    <property type="entry name" value="DXPR_C_sf"/>
</dbReference>
<dbReference type="GO" id="GO:0005524">
    <property type="term" value="F:ATP binding"/>
    <property type="evidence" value="ECO:0007669"/>
    <property type="project" value="InterPro"/>
</dbReference>
<comment type="caution">
    <text evidence="15">The sequence shown here is derived from an EMBL/GenBank/DDBJ whole genome shotgun (WGS) entry which is preliminary data.</text>
</comment>
<dbReference type="SUPFAM" id="SSF55347">
    <property type="entry name" value="Glyceraldehyde-3-phosphate dehydrogenase-like, C-terminal domain"/>
    <property type="match status" value="1"/>
</dbReference>
<dbReference type="NCBIfam" id="NF009114">
    <property type="entry name" value="PRK12464.1"/>
    <property type="match status" value="1"/>
</dbReference>
<dbReference type="EMBL" id="LAZR01020712">
    <property type="protein sequence ID" value="KKL87901.1"/>
    <property type="molecule type" value="Genomic_DNA"/>
</dbReference>
<evidence type="ECO:0000256" key="7">
    <source>
        <dbReference type="ARBA" id="ARBA00022857"/>
    </source>
</evidence>
<feature type="domain" description="1-deoxy-D-xylulose 5-phosphate reductoisomerase C-terminal" evidence="13">
    <location>
        <begin position="141"/>
        <end position="224"/>
    </location>
</feature>
<comment type="pathway">
    <text evidence="3">Isoprenoid biosynthesis; isopentenyl diphosphate biosynthesis via DXP pathway; isopentenyl diphosphate from 1-deoxy-D-xylulose 5-phosphate: step 1/6.</text>
</comment>
<dbReference type="EC" id="1.1.1.267" evidence="5"/>
<evidence type="ECO:0000313" key="15">
    <source>
        <dbReference type="EMBL" id="KKL87901.1"/>
    </source>
</evidence>
<dbReference type="GO" id="GO:0016887">
    <property type="term" value="F:ATP hydrolysis activity"/>
    <property type="evidence" value="ECO:0007669"/>
    <property type="project" value="InterPro"/>
</dbReference>
<evidence type="ECO:0000256" key="11">
    <source>
        <dbReference type="ARBA" id="ARBA00048543"/>
    </source>
</evidence>
<dbReference type="InterPro" id="IPR003821">
    <property type="entry name" value="DXP_reductoisomerase"/>
</dbReference>
<dbReference type="UniPathway" id="UPA00056">
    <property type="reaction ID" value="UER00092"/>
</dbReference>
<dbReference type="GO" id="GO:0030604">
    <property type="term" value="F:1-deoxy-D-xylulose-5-phosphate reductoisomerase activity"/>
    <property type="evidence" value="ECO:0007669"/>
    <property type="project" value="UniProtKB-EC"/>
</dbReference>
<dbReference type="AlphaFoldDB" id="A0A0F9GBP8"/>
<dbReference type="PANTHER" id="PTHR30525:SF0">
    <property type="entry name" value="1-DEOXY-D-XYLULOSE 5-PHOSPHATE REDUCTOISOMERASE, CHLOROPLASTIC"/>
    <property type="match status" value="1"/>
</dbReference>
<dbReference type="FunFam" id="3.40.50.720:FF:000045">
    <property type="entry name" value="1-deoxy-D-xylulose 5-phosphate reductoisomerase"/>
    <property type="match status" value="1"/>
</dbReference>
<dbReference type="InterPro" id="IPR013512">
    <property type="entry name" value="DXP_reductoisomerase_N"/>
</dbReference>
<dbReference type="SUPFAM" id="SSF69055">
    <property type="entry name" value="1-deoxy-D-xylulose-5-phosphate reductoisomerase, C-terminal domain"/>
    <property type="match status" value="1"/>
</dbReference>
<dbReference type="SUPFAM" id="SSF51735">
    <property type="entry name" value="NAD(P)-binding Rossmann-fold domains"/>
    <property type="match status" value="1"/>
</dbReference>
<evidence type="ECO:0000256" key="10">
    <source>
        <dbReference type="ARBA" id="ARBA00023229"/>
    </source>
</evidence>
<dbReference type="InterPro" id="IPR026877">
    <property type="entry name" value="DXPR_C"/>
</dbReference>
<evidence type="ECO:0000259" key="12">
    <source>
        <dbReference type="Pfam" id="PF02670"/>
    </source>
</evidence>
<name>A0A0F9GBP8_9ZZZZ</name>
<dbReference type="Gene3D" id="3.40.50.300">
    <property type="entry name" value="P-loop containing nucleotide triphosphate hydrolases"/>
    <property type="match status" value="1"/>
</dbReference>
<dbReference type="GO" id="GO:0030145">
    <property type="term" value="F:manganese ion binding"/>
    <property type="evidence" value="ECO:0007669"/>
    <property type="project" value="TreeGrafter"/>
</dbReference>
<dbReference type="PANTHER" id="PTHR30525">
    <property type="entry name" value="1-DEOXY-D-XYLULOSE 5-PHOSPHATE REDUCTOISOMERASE"/>
    <property type="match status" value="1"/>
</dbReference>
<keyword evidence="7" id="KW-0521">NADP</keyword>
<organism evidence="15">
    <name type="scientific">marine sediment metagenome</name>
    <dbReference type="NCBI Taxonomy" id="412755"/>
    <lineage>
        <taxon>unclassified sequences</taxon>
        <taxon>metagenomes</taxon>
        <taxon>ecological metagenomes</taxon>
    </lineage>
</organism>
<comment type="catalytic activity">
    <reaction evidence="11">
        <text>2-C-methyl-D-erythritol 4-phosphate + NADP(+) = 1-deoxy-D-xylulose 5-phosphate + NADPH + H(+)</text>
        <dbReference type="Rhea" id="RHEA:13717"/>
        <dbReference type="ChEBI" id="CHEBI:15378"/>
        <dbReference type="ChEBI" id="CHEBI:57783"/>
        <dbReference type="ChEBI" id="CHEBI:57792"/>
        <dbReference type="ChEBI" id="CHEBI:58262"/>
        <dbReference type="ChEBI" id="CHEBI:58349"/>
        <dbReference type="EC" id="1.1.1.267"/>
    </reaction>
    <physiologicalReaction direction="right-to-left" evidence="11">
        <dbReference type="Rhea" id="RHEA:13719"/>
    </physiologicalReaction>
</comment>
<feature type="domain" description="1-deoxy-D-xylulose 5-phosphate reductoisomerase N-terminal" evidence="12">
    <location>
        <begin position="4"/>
        <end position="127"/>
    </location>
</feature>
<feature type="domain" description="DXP reductoisomerase C-terminal" evidence="14">
    <location>
        <begin position="256"/>
        <end position="332"/>
    </location>
</feature>
<protein>
    <recommendedName>
        <fullName evidence="5">1-deoxy-D-xylulose-5-phosphate reductoisomerase</fullName>
        <ecNumber evidence="5">1.1.1.267</ecNumber>
    </recommendedName>
</protein>
<comment type="similarity">
    <text evidence="4">Belongs to the DXR family.</text>
</comment>
<dbReference type="NCBIfam" id="TIGR00243">
    <property type="entry name" value="Dxr"/>
    <property type="match status" value="1"/>
</dbReference>
<reference evidence="15" key="1">
    <citation type="journal article" date="2015" name="Nature">
        <title>Complex archaea that bridge the gap between prokaryotes and eukaryotes.</title>
        <authorList>
            <person name="Spang A."/>
            <person name="Saw J.H."/>
            <person name="Jorgensen S.L."/>
            <person name="Zaremba-Niedzwiedzka K."/>
            <person name="Martijn J."/>
            <person name="Lind A.E."/>
            <person name="van Eijk R."/>
            <person name="Schleper C."/>
            <person name="Guy L."/>
            <person name="Ettema T.J."/>
        </authorList>
    </citation>
    <scope>NUCLEOTIDE SEQUENCE</scope>
</reference>
<dbReference type="InterPro" id="IPR036291">
    <property type="entry name" value="NAD(P)-bd_dom_sf"/>
</dbReference>
<dbReference type="SUPFAM" id="SSF52540">
    <property type="entry name" value="P-loop containing nucleoside triphosphate hydrolases"/>
    <property type="match status" value="1"/>
</dbReference>
<evidence type="ECO:0000256" key="1">
    <source>
        <dbReference type="ARBA" id="ARBA00001936"/>
    </source>
</evidence>
<sequence>MKNIVILGSTGSIGQSALSVVTRHPEEFSVVALTGHSNRELLASQVEQFRPKVVATSDPETAEAIRRQGIASVLEGTEGLKEAASLPEADFVLSAIVGAAGLDPTLEAVRAGKTIGLANKETLVVAGVVVMEEASRSGSKILPVDSEHSAVFQCLEGRAGNAFKKIILTASGGPFRGSSPEELQGITPEQALKHPSWSMGRKITIDSATLMNKGLEVIEAHHLFGVGPGQIGVVVHPQSIVHSMVEYADGSLIAQMSVPDMRGAIAYAMTWPGRMEDVIAPLDLASVGSLTFNEPDMGSFPCLAYAYEALEHGGTMPAVLNAANEVAVEALRDVSLTVAEGEFIVLLGPSGSGKSTILNIVGGLDNVTNGKIWSRATR</sequence>
<dbReference type="InterPro" id="IPR013644">
    <property type="entry name" value="DXP_reductoisomerase_C"/>
</dbReference>
<dbReference type="Pfam" id="PF02670">
    <property type="entry name" value="DXP_reductoisom"/>
    <property type="match status" value="1"/>
</dbReference>
<dbReference type="GO" id="GO:0070402">
    <property type="term" value="F:NADPH binding"/>
    <property type="evidence" value="ECO:0007669"/>
    <property type="project" value="InterPro"/>
</dbReference>
<evidence type="ECO:0000256" key="3">
    <source>
        <dbReference type="ARBA" id="ARBA00005094"/>
    </source>
</evidence>
<dbReference type="Pfam" id="PF13288">
    <property type="entry name" value="DXPR_C"/>
    <property type="match status" value="1"/>
</dbReference>
<keyword evidence="8" id="KW-0560">Oxidoreductase</keyword>
<comment type="cofactor">
    <cofactor evidence="2">
        <name>Mg(2+)</name>
        <dbReference type="ChEBI" id="CHEBI:18420"/>
    </cofactor>
</comment>
<keyword evidence="9" id="KW-0464">Manganese</keyword>
<keyword evidence="10" id="KW-0414">Isoprene biosynthesis</keyword>
<proteinExistence type="inferred from homology"/>
<evidence type="ECO:0000256" key="2">
    <source>
        <dbReference type="ARBA" id="ARBA00001946"/>
    </source>
</evidence>
<dbReference type="HAMAP" id="MF_00183">
    <property type="entry name" value="DXP_reductoisom"/>
    <property type="match status" value="1"/>
</dbReference>
<comment type="cofactor">
    <cofactor evidence="1">
        <name>Mn(2+)</name>
        <dbReference type="ChEBI" id="CHEBI:29035"/>
    </cofactor>
</comment>
<evidence type="ECO:0000256" key="9">
    <source>
        <dbReference type="ARBA" id="ARBA00023211"/>
    </source>
</evidence>
<dbReference type="PIRSF" id="PIRSF006205">
    <property type="entry name" value="Dxp_reductismrs"/>
    <property type="match status" value="1"/>
</dbReference>
<evidence type="ECO:0000259" key="13">
    <source>
        <dbReference type="Pfam" id="PF08436"/>
    </source>
</evidence>
<gene>
    <name evidence="15" type="ORF">LCGC14_1930070</name>
</gene>
<keyword evidence="6" id="KW-0479">Metal-binding</keyword>
<accession>A0A0F9GBP8</accession>
<dbReference type="InterPro" id="IPR027417">
    <property type="entry name" value="P-loop_NTPase"/>
</dbReference>
<evidence type="ECO:0000256" key="4">
    <source>
        <dbReference type="ARBA" id="ARBA00006825"/>
    </source>
</evidence>